<proteinExistence type="predicted"/>
<name>A0A0A9GEX9_ARUDO</name>
<reference evidence="1" key="1">
    <citation type="submission" date="2014-09" db="EMBL/GenBank/DDBJ databases">
        <authorList>
            <person name="Magalhaes I.L.F."/>
            <person name="Oliveira U."/>
            <person name="Santos F.R."/>
            <person name="Vidigal T.H.D.A."/>
            <person name="Brescovit A.D."/>
            <person name="Santos A.J."/>
        </authorList>
    </citation>
    <scope>NUCLEOTIDE SEQUENCE</scope>
    <source>
        <tissue evidence="1">Shoot tissue taken approximately 20 cm above the soil surface</tissue>
    </source>
</reference>
<sequence length="82" mass="9308">MTMEGQGYFTNLLNEGNNNLPLDVVISENVNCMPQERPDLITYLKEATSCRGDPAIHSTATLCNWRAYSQFIGCNSQYCYFM</sequence>
<accession>A0A0A9GEX9</accession>
<organism evidence="1">
    <name type="scientific">Arundo donax</name>
    <name type="common">Giant reed</name>
    <name type="synonym">Donax arundinaceus</name>
    <dbReference type="NCBI Taxonomy" id="35708"/>
    <lineage>
        <taxon>Eukaryota</taxon>
        <taxon>Viridiplantae</taxon>
        <taxon>Streptophyta</taxon>
        <taxon>Embryophyta</taxon>
        <taxon>Tracheophyta</taxon>
        <taxon>Spermatophyta</taxon>
        <taxon>Magnoliopsida</taxon>
        <taxon>Liliopsida</taxon>
        <taxon>Poales</taxon>
        <taxon>Poaceae</taxon>
        <taxon>PACMAD clade</taxon>
        <taxon>Arundinoideae</taxon>
        <taxon>Arundineae</taxon>
        <taxon>Arundo</taxon>
    </lineage>
</organism>
<protein>
    <submittedName>
        <fullName evidence="1">Uncharacterized protein</fullName>
    </submittedName>
</protein>
<evidence type="ECO:0000313" key="1">
    <source>
        <dbReference type="EMBL" id="JAE23052.1"/>
    </source>
</evidence>
<dbReference type="AlphaFoldDB" id="A0A0A9GEX9"/>
<dbReference type="EMBL" id="GBRH01174844">
    <property type="protein sequence ID" value="JAE23052.1"/>
    <property type="molecule type" value="Transcribed_RNA"/>
</dbReference>
<reference evidence="1" key="2">
    <citation type="journal article" date="2015" name="Data Brief">
        <title>Shoot transcriptome of the giant reed, Arundo donax.</title>
        <authorList>
            <person name="Barrero R.A."/>
            <person name="Guerrero F.D."/>
            <person name="Moolhuijzen P."/>
            <person name="Goolsby J.A."/>
            <person name="Tidwell J."/>
            <person name="Bellgard S.E."/>
            <person name="Bellgard M.I."/>
        </authorList>
    </citation>
    <scope>NUCLEOTIDE SEQUENCE</scope>
    <source>
        <tissue evidence="1">Shoot tissue taken approximately 20 cm above the soil surface</tissue>
    </source>
</reference>